<evidence type="ECO:0000313" key="3">
    <source>
        <dbReference type="Proteomes" id="UP000447545"/>
    </source>
</evidence>
<accession>A0A7K1GHY1</accession>
<comment type="caution">
    <text evidence="2">The sequence shown here is derived from an EMBL/GenBank/DDBJ whole genome shotgun (WGS) entry which is preliminary data.</text>
</comment>
<dbReference type="EMBL" id="WJYA01000007">
    <property type="protein sequence ID" value="MTE27679.1"/>
    <property type="molecule type" value="Genomic_DNA"/>
</dbReference>
<protein>
    <submittedName>
        <fullName evidence="2">Uncharacterized protein</fullName>
    </submittedName>
</protein>
<reference evidence="2 3" key="1">
    <citation type="submission" date="2019-11" db="EMBL/GenBank/DDBJ databases">
        <title>Winogradskyella ouciana sp. nov., isolated from the hadal seawater of the Mariana Trench.</title>
        <authorList>
            <person name="Liu R."/>
        </authorList>
    </citation>
    <scope>NUCLEOTIDE SEQUENCE [LARGE SCALE GENOMIC DNA]</scope>
    <source>
        <strain evidence="2 3">ZXX205</strain>
    </source>
</reference>
<feature type="coiled-coil region" evidence="1">
    <location>
        <begin position="30"/>
        <end position="57"/>
    </location>
</feature>
<evidence type="ECO:0000256" key="1">
    <source>
        <dbReference type="SAM" id="Coils"/>
    </source>
</evidence>
<name>A0A7K1GHY1_9FLAO</name>
<dbReference type="Proteomes" id="UP000447545">
    <property type="component" value="Unassembled WGS sequence"/>
</dbReference>
<proteinExistence type="predicted"/>
<gene>
    <name evidence="2" type="ORF">F1003_12110</name>
</gene>
<dbReference type="AlphaFoldDB" id="A0A7K1GHY1"/>
<dbReference type="RefSeq" id="WP_150544847.1">
    <property type="nucleotide sequence ID" value="NZ_WJYA01000007.1"/>
</dbReference>
<sequence length="255" mass="30080">MKIDRAIEILEALASGCSPQTGELIENDSVLNERDVIRALEKAISELERINRSTENQPQKTELNITKEEIDKTIKLFQSVEYNPTYSRLTHFFLKSKEFEFPILNSNELYGKYFGYYTKQDLHKFFKHYLIENGYSLHGKVKKERKPQPWKDIDFFQKDKFNNLTEKAIEQLKNKINEIGILKTEDLSEYIVNARVRHFRAYESWTDKEKELLEKAMEYTNDLELLSECFQRGIGSIESCGKRLIYEKKPVANNV</sequence>
<keyword evidence="1" id="KW-0175">Coiled coil</keyword>
<evidence type="ECO:0000313" key="2">
    <source>
        <dbReference type="EMBL" id="MTE27679.1"/>
    </source>
</evidence>
<keyword evidence="3" id="KW-1185">Reference proteome</keyword>
<organism evidence="2 3">
    <name type="scientific">Winogradskyella ouciana</name>
    <dbReference type="NCBI Taxonomy" id="2608631"/>
    <lineage>
        <taxon>Bacteria</taxon>
        <taxon>Pseudomonadati</taxon>
        <taxon>Bacteroidota</taxon>
        <taxon>Flavobacteriia</taxon>
        <taxon>Flavobacteriales</taxon>
        <taxon>Flavobacteriaceae</taxon>
        <taxon>Winogradskyella</taxon>
    </lineage>
</organism>